<proteinExistence type="predicted"/>
<feature type="transmembrane region" description="Helical" evidence="1">
    <location>
        <begin position="12"/>
        <end position="30"/>
    </location>
</feature>
<gene>
    <name evidence="2" type="ORF">ENG63_05365</name>
</gene>
<keyword evidence="1" id="KW-1133">Transmembrane helix</keyword>
<dbReference type="AlphaFoldDB" id="A0A7C0YA24"/>
<dbReference type="EMBL" id="DRBS01000207">
    <property type="protein sequence ID" value="HDD44272.1"/>
    <property type="molecule type" value="Genomic_DNA"/>
</dbReference>
<protein>
    <submittedName>
        <fullName evidence="2">Uncharacterized protein</fullName>
    </submittedName>
</protein>
<dbReference type="Proteomes" id="UP000886289">
    <property type="component" value="Unassembled WGS sequence"/>
</dbReference>
<accession>A0A7C0YA24</accession>
<evidence type="ECO:0000256" key="1">
    <source>
        <dbReference type="SAM" id="Phobius"/>
    </source>
</evidence>
<feature type="transmembrane region" description="Helical" evidence="1">
    <location>
        <begin position="36"/>
        <end position="58"/>
    </location>
</feature>
<reference evidence="2" key="1">
    <citation type="journal article" date="2020" name="mSystems">
        <title>Genome- and Community-Level Interaction Insights into Carbon Utilization and Element Cycling Functions of Hydrothermarchaeota in Hydrothermal Sediment.</title>
        <authorList>
            <person name="Zhou Z."/>
            <person name="Liu Y."/>
            <person name="Xu W."/>
            <person name="Pan J."/>
            <person name="Luo Z.H."/>
            <person name="Li M."/>
        </authorList>
    </citation>
    <scope>NUCLEOTIDE SEQUENCE [LARGE SCALE GENOMIC DNA]</scope>
    <source>
        <strain evidence="2">HyVt-233</strain>
    </source>
</reference>
<organism evidence="2">
    <name type="scientific">Desulfofervidus auxilii</name>
    <dbReference type="NCBI Taxonomy" id="1621989"/>
    <lineage>
        <taxon>Bacteria</taxon>
        <taxon>Pseudomonadati</taxon>
        <taxon>Thermodesulfobacteriota</taxon>
        <taxon>Candidatus Desulfofervidia</taxon>
        <taxon>Candidatus Desulfofervidales</taxon>
        <taxon>Candidatus Desulfofervidaceae</taxon>
        <taxon>Candidatus Desulfofervidus</taxon>
    </lineage>
</organism>
<name>A0A7C0YA24_DESA2</name>
<comment type="caution">
    <text evidence="2">The sequence shown here is derived from an EMBL/GenBank/DDBJ whole genome shotgun (WGS) entry which is preliminary data.</text>
</comment>
<sequence>MSLLEYFKNLTWPVIATLVMVILVSTFKQVLINYDYLTQVICLSTIGALCYVSFVFLFNREVFLEVKSFLRGA</sequence>
<keyword evidence="1" id="KW-0472">Membrane</keyword>
<evidence type="ECO:0000313" key="2">
    <source>
        <dbReference type="EMBL" id="HDD44272.1"/>
    </source>
</evidence>
<keyword evidence="1" id="KW-0812">Transmembrane</keyword>